<proteinExistence type="predicted"/>
<sequence>MNRETALVVGGLGGGGDCVAAIHALAVGCVGAADPDPGQPRQGAVSAVERELYVCMESTGGHCDVGFHAYGWVGHNCTYDQHDDGSHECVCGHQWTDNEED</sequence>
<organism evidence="1 2">
    <name type="scientific">Mycolicibacterium canariasense</name>
    <name type="common">Mycobacterium canariasense</name>
    <dbReference type="NCBI Taxonomy" id="228230"/>
    <lineage>
        <taxon>Bacteria</taxon>
        <taxon>Bacillati</taxon>
        <taxon>Actinomycetota</taxon>
        <taxon>Actinomycetes</taxon>
        <taxon>Mycobacteriales</taxon>
        <taxon>Mycobacteriaceae</taxon>
        <taxon>Mycolicibacterium</taxon>
    </lineage>
</organism>
<comment type="caution">
    <text evidence="1">The sequence shown here is derived from an EMBL/GenBank/DDBJ whole genome shotgun (WGS) entry which is preliminary data.</text>
</comment>
<dbReference type="Proteomes" id="UP000069443">
    <property type="component" value="Unassembled WGS sequence"/>
</dbReference>
<dbReference type="STRING" id="228230.RMCC_5807"/>
<name>A0A100WHR5_MYCCR</name>
<accession>A0A100WHR5</accession>
<protein>
    <submittedName>
        <fullName evidence="1">MHC class I antigen</fullName>
    </submittedName>
</protein>
<dbReference type="AlphaFoldDB" id="A0A100WHR5"/>
<dbReference type="EMBL" id="BCSY01000111">
    <property type="protein sequence ID" value="GAS98842.1"/>
    <property type="molecule type" value="Genomic_DNA"/>
</dbReference>
<gene>
    <name evidence="1" type="ORF">RMCC_5807</name>
</gene>
<dbReference type="PROSITE" id="PS51257">
    <property type="entry name" value="PROKAR_LIPOPROTEIN"/>
    <property type="match status" value="1"/>
</dbReference>
<keyword evidence="2" id="KW-1185">Reference proteome</keyword>
<reference evidence="2" key="1">
    <citation type="journal article" date="2016" name="Genome Announc.">
        <title>Draft Genome Sequences of Five Rapidly Growing Mycobacterium Species, M. thermoresistibile, M. fortuitum subsp. acetamidolyticum, M. canariasense, M. brisbanense, and M. novocastrense.</title>
        <authorList>
            <person name="Katahira K."/>
            <person name="Ogura Y."/>
            <person name="Gotoh Y."/>
            <person name="Hayashi T."/>
        </authorList>
    </citation>
    <scope>NUCLEOTIDE SEQUENCE [LARGE SCALE GENOMIC DNA]</scope>
    <source>
        <strain evidence="2">JCM15298</strain>
    </source>
</reference>
<evidence type="ECO:0000313" key="1">
    <source>
        <dbReference type="EMBL" id="GAS98842.1"/>
    </source>
</evidence>
<evidence type="ECO:0000313" key="2">
    <source>
        <dbReference type="Proteomes" id="UP000069443"/>
    </source>
</evidence>
<reference evidence="2" key="2">
    <citation type="submission" date="2016-02" db="EMBL/GenBank/DDBJ databases">
        <title>Draft genome sequence of five rapidly growing Mycobacterium species.</title>
        <authorList>
            <person name="Katahira K."/>
            <person name="Gotou Y."/>
            <person name="Iida K."/>
            <person name="Ogura Y."/>
            <person name="Hayashi T."/>
        </authorList>
    </citation>
    <scope>NUCLEOTIDE SEQUENCE [LARGE SCALE GENOMIC DNA]</scope>
    <source>
        <strain evidence="2">JCM15298</strain>
    </source>
</reference>